<keyword evidence="2" id="KW-1185">Reference proteome</keyword>
<gene>
    <name evidence="1" type="ORF">AB7Z85_11520</name>
</gene>
<dbReference type="Pfam" id="PF03891">
    <property type="entry name" value="DUF333"/>
    <property type="match status" value="1"/>
</dbReference>
<dbReference type="Proteomes" id="UP001561463">
    <property type="component" value="Unassembled WGS sequence"/>
</dbReference>
<dbReference type="EMBL" id="JBFZPZ010000007">
    <property type="protein sequence ID" value="MEX9253131.1"/>
    <property type="molecule type" value="Genomic_DNA"/>
</dbReference>
<reference evidence="1 2" key="1">
    <citation type="submission" date="2024-03" db="EMBL/GenBank/DDBJ databases">
        <title>Role of Flies in the Dissemination of Carbapenem-Resistant Enterobacteriaceae (CRE): An Epidemiological and Genomic Study in China.</title>
        <authorList>
            <person name="Chen K."/>
            <person name="Zhang R."/>
            <person name="Chen S."/>
        </authorList>
    </citation>
    <scope>NUCLEOTIDE SEQUENCE [LARGE SCALE GENOMIC DNA]</scope>
    <source>
        <strain evidence="2">fly-313</strain>
    </source>
</reference>
<name>A0ABV4A6L3_9ENTR</name>
<sequence>MRYLLLALALPVVACTAKQEEPAQPPIGMANPASVYCVQKGGELVPVQSPQGVSSNCKLPDGKIIEEWDLYRQDHPAPAR</sequence>
<dbReference type="PANTHER" id="PTHR38008:SF2">
    <property type="entry name" value="HEMOLYSIN"/>
    <property type="match status" value="1"/>
</dbReference>
<evidence type="ECO:0000313" key="1">
    <source>
        <dbReference type="EMBL" id="MEX9253131.1"/>
    </source>
</evidence>
<protein>
    <submittedName>
        <fullName evidence="1">DUF333 domain-containing protein</fullName>
    </submittedName>
</protein>
<dbReference type="PANTHER" id="PTHR38008">
    <property type="entry name" value="HEMOLYSIN-RELATED"/>
    <property type="match status" value="1"/>
</dbReference>
<organism evidence="1 2">
    <name type="scientific">Pseudenterobacter timonensis</name>
    <dbReference type="NCBI Taxonomy" id="1755099"/>
    <lineage>
        <taxon>Bacteria</taxon>
        <taxon>Pseudomonadati</taxon>
        <taxon>Pseudomonadota</taxon>
        <taxon>Gammaproteobacteria</taxon>
        <taxon>Enterobacterales</taxon>
        <taxon>Enterobacteriaceae</taxon>
        <taxon>Pseudenterobacter</taxon>
    </lineage>
</organism>
<accession>A0ABV4A6L3</accession>
<proteinExistence type="predicted"/>
<evidence type="ECO:0000313" key="2">
    <source>
        <dbReference type="Proteomes" id="UP001561463"/>
    </source>
</evidence>
<dbReference type="RefSeq" id="WP_369497858.1">
    <property type="nucleotide sequence ID" value="NZ_JBFZPZ010000007.1"/>
</dbReference>
<comment type="caution">
    <text evidence="1">The sequence shown here is derived from an EMBL/GenBank/DDBJ whole genome shotgun (WGS) entry which is preliminary data.</text>
</comment>
<dbReference type="InterPro" id="IPR005590">
    <property type="entry name" value="DUF333"/>
</dbReference>